<dbReference type="EC" id="3.5.1.2" evidence="8"/>
<dbReference type="GO" id="GO:0005524">
    <property type="term" value="F:ATP binding"/>
    <property type="evidence" value="ECO:0007669"/>
    <property type="project" value="UniProtKB-KW"/>
</dbReference>
<comment type="catalytic activity">
    <reaction evidence="8">
        <text>L-glutamine + H2O = L-glutamate + NH4(+)</text>
        <dbReference type="Rhea" id="RHEA:15889"/>
        <dbReference type="ChEBI" id="CHEBI:15377"/>
        <dbReference type="ChEBI" id="CHEBI:28938"/>
        <dbReference type="ChEBI" id="CHEBI:29985"/>
        <dbReference type="ChEBI" id="CHEBI:58359"/>
        <dbReference type="EC" id="3.5.1.2"/>
    </reaction>
</comment>
<evidence type="ECO:0000256" key="7">
    <source>
        <dbReference type="ARBA" id="ARBA00022962"/>
    </source>
</evidence>
<proteinExistence type="inferred from homology"/>
<dbReference type="PROSITE" id="PS51273">
    <property type="entry name" value="GATASE_TYPE_1"/>
    <property type="match status" value="1"/>
</dbReference>
<keyword evidence="6 8" id="KW-0067">ATP-binding</keyword>
<keyword evidence="7 8" id="KW-0315">Glutamine amidotransferase</keyword>
<comment type="catalytic activity">
    <reaction evidence="8">
        <text>N(2)-formyl-N(1)-(5-phospho-beta-D-ribosyl)glycinamide + L-glutamine + ATP + H2O = 2-formamido-N(1)-(5-O-phospho-beta-D-ribosyl)acetamidine + L-glutamate + ADP + phosphate + H(+)</text>
        <dbReference type="Rhea" id="RHEA:17129"/>
        <dbReference type="ChEBI" id="CHEBI:15377"/>
        <dbReference type="ChEBI" id="CHEBI:15378"/>
        <dbReference type="ChEBI" id="CHEBI:29985"/>
        <dbReference type="ChEBI" id="CHEBI:30616"/>
        <dbReference type="ChEBI" id="CHEBI:43474"/>
        <dbReference type="ChEBI" id="CHEBI:58359"/>
        <dbReference type="ChEBI" id="CHEBI:147286"/>
        <dbReference type="ChEBI" id="CHEBI:147287"/>
        <dbReference type="ChEBI" id="CHEBI:456216"/>
        <dbReference type="EC" id="6.3.5.3"/>
    </reaction>
</comment>
<dbReference type="GO" id="GO:0006189">
    <property type="term" value="P:'de novo' IMP biosynthetic process"/>
    <property type="evidence" value="ECO:0007669"/>
    <property type="project" value="UniProtKB-UniRule"/>
</dbReference>
<dbReference type="Gene3D" id="3.40.50.880">
    <property type="match status" value="1"/>
</dbReference>
<dbReference type="SMART" id="SM01211">
    <property type="entry name" value="GATase_5"/>
    <property type="match status" value="1"/>
</dbReference>
<evidence type="ECO:0000256" key="2">
    <source>
        <dbReference type="ARBA" id="ARBA00022598"/>
    </source>
</evidence>
<protein>
    <recommendedName>
        <fullName evidence="8">Phosphoribosylformylglycinamidine synthase subunit PurQ</fullName>
        <shortName evidence="8">FGAM synthase</shortName>
        <ecNumber evidence="8">6.3.5.3</ecNumber>
    </recommendedName>
    <alternativeName>
        <fullName evidence="8">Formylglycinamide ribonucleotide amidotransferase subunit I</fullName>
        <shortName evidence="8">FGAR amidotransferase I</shortName>
        <shortName evidence="8">FGAR-AT I</shortName>
    </alternativeName>
    <alternativeName>
        <fullName evidence="8">Glutaminase PurQ</fullName>
        <ecNumber evidence="8">3.5.1.2</ecNumber>
    </alternativeName>
    <alternativeName>
        <fullName evidence="8">Phosphoribosylformylglycinamidine synthase subunit I</fullName>
    </alternativeName>
</protein>
<comment type="pathway">
    <text evidence="8">Purine metabolism; IMP biosynthesis via de novo pathway; 5-amino-1-(5-phospho-D-ribosyl)imidazole from N(2)-formyl-N(1)-(5-phospho-D-ribosyl)glycinamide: step 1/2.</text>
</comment>
<comment type="subunit">
    <text evidence="8">Part of the FGAM synthase complex composed of 1 PurL, 1 PurQ and 2 PurS subunits.</text>
</comment>
<dbReference type="EC" id="6.3.5.3" evidence="8"/>
<dbReference type="RefSeq" id="WP_133991684.1">
    <property type="nucleotide sequence ID" value="NZ_SODV01000001.1"/>
</dbReference>
<comment type="function">
    <text evidence="8">Part of the phosphoribosylformylglycinamidine synthase complex involved in the purines biosynthetic pathway. Catalyzes the ATP-dependent conversion of formylglycinamide ribonucleotide (FGAR) and glutamine to yield formylglycinamidine ribonucleotide (FGAM) and glutamate. The FGAM synthase complex is composed of three subunits. PurQ produces an ammonia molecule by converting glutamine to glutamate. PurL transfers the ammonia molecule to FGAR to form FGAM in an ATP-dependent manner. PurS interacts with PurQ and PurL and is thought to assist in the transfer of the ammonia molecule from PurQ to PurL.</text>
</comment>
<dbReference type="NCBIfam" id="TIGR01737">
    <property type="entry name" value="FGAM_synth_I"/>
    <property type="match status" value="1"/>
</dbReference>
<keyword evidence="10" id="KW-1185">Reference proteome</keyword>
<keyword evidence="5 8" id="KW-0378">Hydrolase</keyword>
<dbReference type="PIRSF" id="PIRSF001586">
    <property type="entry name" value="FGAM_synth_I"/>
    <property type="match status" value="1"/>
</dbReference>
<evidence type="ECO:0000256" key="6">
    <source>
        <dbReference type="ARBA" id="ARBA00022840"/>
    </source>
</evidence>
<dbReference type="InterPro" id="IPR029062">
    <property type="entry name" value="Class_I_gatase-like"/>
</dbReference>
<feature type="active site" evidence="8">
    <location>
        <position position="193"/>
    </location>
</feature>
<keyword evidence="1 8" id="KW-0963">Cytoplasm</keyword>
<dbReference type="CDD" id="cd01740">
    <property type="entry name" value="GATase1_FGAR_AT"/>
    <property type="match status" value="1"/>
</dbReference>
<dbReference type="PANTHER" id="PTHR47552:SF1">
    <property type="entry name" value="PHOSPHORIBOSYLFORMYLGLYCINAMIDINE SYNTHASE SUBUNIT PURQ"/>
    <property type="match status" value="1"/>
</dbReference>
<name>A0A4R8DSZ2_9BACT</name>
<dbReference type="PANTHER" id="PTHR47552">
    <property type="entry name" value="PHOSPHORIBOSYLFORMYLGLYCINAMIDINE SYNTHASE SUBUNIT PURQ"/>
    <property type="match status" value="1"/>
</dbReference>
<dbReference type="SUPFAM" id="SSF52317">
    <property type="entry name" value="Class I glutamine amidotransferase-like"/>
    <property type="match status" value="1"/>
</dbReference>
<keyword evidence="2 8" id="KW-0436">Ligase</keyword>
<evidence type="ECO:0000313" key="10">
    <source>
        <dbReference type="Proteomes" id="UP000294498"/>
    </source>
</evidence>
<evidence type="ECO:0000256" key="1">
    <source>
        <dbReference type="ARBA" id="ARBA00022490"/>
    </source>
</evidence>
<dbReference type="HAMAP" id="MF_00421">
    <property type="entry name" value="PurQ"/>
    <property type="match status" value="1"/>
</dbReference>
<accession>A0A4R8DSZ2</accession>
<dbReference type="GO" id="GO:0005737">
    <property type="term" value="C:cytoplasm"/>
    <property type="evidence" value="ECO:0007669"/>
    <property type="project" value="UniProtKB-SubCell"/>
</dbReference>
<comment type="subcellular location">
    <subcellularLocation>
        <location evidence="8">Cytoplasm</location>
    </subcellularLocation>
</comment>
<evidence type="ECO:0000313" key="9">
    <source>
        <dbReference type="EMBL" id="TDX00271.1"/>
    </source>
</evidence>
<feature type="active site" description="Nucleophile" evidence="8">
    <location>
        <position position="89"/>
    </location>
</feature>
<keyword evidence="4 8" id="KW-0658">Purine biosynthesis</keyword>
<reference evidence="9 10" key="1">
    <citation type="submission" date="2019-03" db="EMBL/GenBank/DDBJ databases">
        <title>Genomic Encyclopedia of Type Strains, Phase IV (KMG-IV): sequencing the most valuable type-strain genomes for metagenomic binning, comparative biology and taxonomic classification.</title>
        <authorList>
            <person name="Goeker M."/>
        </authorList>
    </citation>
    <scope>NUCLEOTIDE SEQUENCE [LARGE SCALE GENOMIC DNA]</scope>
    <source>
        <strain evidence="9 10">DSM 100059</strain>
    </source>
</reference>
<dbReference type="InterPro" id="IPR010075">
    <property type="entry name" value="PRibForGlyAmidine_synth_PurQ"/>
</dbReference>
<dbReference type="NCBIfam" id="NF002957">
    <property type="entry name" value="PRK03619.1"/>
    <property type="match status" value="1"/>
</dbReference>
<evidence type="ECO:0000256" key="4">
    <source>
        <dbReference type="ARBA" id="ARBA00022755"/>
    </source>
</evidence>
<feature type="active site" evidence="8">
    <location>
        <position position="195"/>
    </location>
</feature>
<dbReference type="EMBL" id="SODV01000001">
    <property type="protein sequence ID" value="TDX00271.1"/>
    <property type="molecule type" value="Genomic_DNA"/>
</dbReference>
<dbReference type="GO" id="GO:0004642">
    <property type="term" value="F:phosphoribosylformylglycinamidine synthase activity"/>
    <property type="evidence" value="ECO:0007669"/>
    <property type="project" value="UniProtKB-UniRule"/>
</dbReference>
<dbReference type="UniPathway" id="UPA00074">
    <property type="reaction ID" value="UER00128"/>
</dbReference>
<dbReference type="AlphaFoldDB" id="A0A4R8DSZ2"/>
<evidence type="ECO:0000256" key="5">
    <source>
        <dbReference type="ARBA" id="ARBA00022801"/>
    </source>
</evidence>
<evidence type="ECO:0000256" key="8">
    <source>
        <dbReference type="HAMAP-Rule" id="MF_00421"/>
    </source>
</evidence>
<evidence type="ECO:0000256" key="3">
    <source>
        <dbReference type="ARBA" id="ARBA00022741"/>
    </source>
</evidence>
<comment type="caution">
    <text evidence="9">The sequence shown here is derived from an EMBL/GenBank/DDBJ whole genome shotgun (WGS) entry which is preliminary data.</text>
</comment>
<sequence>MKFGVVVFPGSNCDRDMYDALAHDMGHEVRMLWHKDKDLSGFSTDDCIVLPGGFSYGDYLRCGAIARFSPLMQSLPGFLARGGRVLGVCNGFQILCEAGLLPGALLRNANQQFICKNIHIKGQDGRVLRVPIAHGEGRYYADDATLDTLEVNGQVIYRYCDTTGKAGANPNGSFRDIAGICNADRTVFGMMPHPERATSEALGNTDGREVFKALLLSEVPA</sequence>
<keyword evidence="3 8" id="KW-0547">Nucleotide-binding</keyword>
<dbReference type="Pfam" id="PF13507">
    <property type="entry name" value="GATase_5"/>
    <property type="match status" value="1"/>
</dbReference>
<dbReference type="GO" id="GO:0004359">
    <property type="term" value="F:glutaminase activity"/>
    <property type="evidence" value="ECO:0007669"/>
    <property type="project" value="UniProtKB-EC"/>
</dbReference>
<dbReference type="Proteomes" id="UP000294498">
    <property type="component" value="Unassembled WGS sequence"/>
</dbReference>
<organism evidence="9 10">
    <name type="scientific">Dinghuibacter silviterrae</name>
    <dbReference type="NCBI Taxonomy" id="1539049"/>
    <lineage>
        <taxon>Bacteria</taxon>
        <taxon>Pseudomonadati</taxon>
        <taxon>Bacteroidota</taxon>
        <taxon>Chitinophagia</taxon>
        <taxon>Chitinophagales</taxon>
        <taxon>Chitinophagaceae</taxon>
        <taxon>Dinghuibacter</taxon>
    </lineage>
</organism>
<gene>
    <name evidence="8" type="primary">purQ</name>
    <name evidence="9" type="ORF">EDB95_1290</name>
</gene>
<dbReference type="OrthoDB" id="9804441at2"/>